<sequence>MTGLAILPNRPNSALHYLMPSKEAEVYEANRLKDLQSWSLRQIVGGWDDRRVLIEVTRLRGYYGLKGGSVQPTRLTRTKPRTFHLHQLVCFEHLTSSALKALCFFRGPGLPLTSPLALFWSQFLHDCCLASLWAYSSTTIYYSVNANVRRPEPTYLYYTPIAGF</sequence>
<keyword evidence="2" id="KW-1185">Reference proteome</keyword>
<evidence type="ECO:0000313" key="2">
    <source>
        <dbReference type="Proteomes" id="UP000799757"/>
    </source>
</evidence>
<name>A0A6A6WQG3_9PLEO</name>
<gene>
    <name evidence="1" type="ORF">K505DRAFT_343900</name>
</gene>
<dbReference type="Proteomes" id="UP000799757">
    <property type="component" value="Unassembled WGS sequence"/>
</dbReference>
<proteinExistence type="predicted"/>
<organism evidence="1 2">
    <name type="scientific">Melanomma pulvis-pyrius CBS 109.77</name>
    <dbReference type="NCBI Taxonomy" id="1314802"/>
    <lineage>
        <taxon>Eukaryota</taxon>
        <taxon>Fungi</taxon>
        <taxon>Dikarya</taxon>
        <taxon>Ascomycota</taxon>
        <taxon>Pezizomycotina</taxon>
        <taxon>Dothideomycetes</taxon>
        <taxon>Pleosporomycetidae</taxon>
        <taxon>Pleosporales</taxon>
        <taxon>Melanommataceae</taxon>
        <taxon>Melanomma</taxon>
    </lineage>
</organism>
<reference evidence="1" key="1">
    <citation type="journal article" date="2020" name="Stud. Mycol.">
        <title>101 Dothideomycetes genomes: a test case for predicting lifestyles and emergence of pathogens.</title>
        <authorList>
            <person name="Haridas S."/>
            <person name="Albert R."/>
            <person name="Binder M."/>
            <person name="Bloem J."/>
            <person name="Labutti K."/>
            <person name="Salamov A."/>
            <person name="Andreopoulos B."/>
            <person name="Baker S."/>
            <person name="Barry K."/>
            <person name="Bills G."/>
            <person name="Bluhm B."/>
            <person name="Cannon C."/>
            <person name="Castanera R."/>
            <person name="Culley D."/>
            <person name="Daum C."/>
            <person name="Ezra D."/>
            <person name="Gonzalez J."/>
            <person name="Henrissat B."/>
            <person name="Kuo A."/>
            <person name="Liang C."/>
            <person name="Lipzen A."/>
            <person name="Lutzoni F."/>
            <person name="Magnuson J."/>
            <person name="Mondo S."/>
            <person name="Nolan M."/>
            <person name="Ohm R."/>
            <person name="Pangilinan J."/>
            <person name="Park H.-J."/>
            <person name="Ramirez L."/>
            <person name="Alfaro M."/>
            <person name="Sun H."/>
            <person name="Tritt A."/>
            <person name="Yoshinaga Y."/>
            <person name="Zwiers L.-H."/>
            <person name="Turgeon B."/>
            <person name="Goodwin S."/>
            <person name="Spatafora J."/>
            <person name="Crous P."/>
            <person name="Grigoriev I."/>
        </authorList>
    </citation>
    <scope>NUCLEOTIDE SEQUENCE</scope>
    <source>
        <strain evidence="1">CBS 109.77</strain>
    </source>
</reference>
<protein>
    <submittedName>
        <fullName evidence="1">Uncharacterized protein</fullName>
    </submittedName>
</protein>
<dbReference type="EMBL" id="MU002489">
    <property type="protein sequence ID" value="KAF2786330.1"/>
    <property type="molecule type" value="Genomic_DNA"/>
</dbReference>
<dbReference type="AlphaFoldDB" id="A0A6A6WQG3"/>
<evidence type="ECO:0000313" key="1">
    <source>
        <dbReference type="EMBL" id="KAF2786330.1"/>
    </source>
</evidence>
<accession>A0A6A6WQG3</accession>